<evidence type="ECO:0000259" key="7">
    <source>
        <dbReference type="Pfam" id="PF06271"/>
    </source>
</evidence>
<evidence type="ECO:0000256" key="4">
    <source>
        <dbReference type="ARBA" id="ARBA00022989"/>
    </source>
</evidence>
<evidence type="ECO:0000256" key="1">
    <source>
        <dbReference type="ARBA" id="ARBA00004651"/>
    </source>
</evidence>
<keyword evidence="4 6" id="KW-1133">Transmembrane helix</keyword>
<dbReference type="InterPro" id="IPR010432">
    <property type="entry name" value="RDD"/>
</dbReference>
<feature type="transmembrane region" description="Helical" evidence="6">
    <location>
        <begin position="43"/>
        <end position="71"/>
    </location>
</feature>
<evidence type="ECO:0000256" key="2">
    <source>
        <dbReference type="ARBA" id="ARBA00022475"/>
    </source>
</evidence>
<dbReference type="PANTHER" id="PTHR36115">
    <property type="entry name" value="PROLINE-RICH ANTIGEN HOMOLOG-RELATED"/>
    <property type="match status" value="1"/>
</dbReference>
<dbReference type="InterPro" id="IPR051791">
    <property type="entry name" value="Pra-immunoreactive"/>
</dbReference>
<feature type="transmembrane region" description="Helical" evidence="6">
    <location>
        <begin position="86"/>
        <end position="109"/>
    </location>
</feature>
<feature type="domain" description="RDD" evidence="7">
    <location>
        <begin position="267"/>
        <end position="342"/>
    </location>
</feature>
<dbReference type="RefSeq" id="WP_345338033.1">
    <property type="nucleotide sequence ID" value="NZ_BAABLI010000004.1"/>
</dbReference>
<keyword evidence="9" id="KW-1185">Reference proteome</keyword>
<protein>
    <submittedName>
        <fullName evidence="8">RDD family protein</fullName>
    </submittedName>
</protein>
<sequence>MSTAMEVADKPEKDDKRIITPYAFTISSELLGLKLARPWRRGLAMLIDLTVVAFLSTLNAYLMLLVAGWILWRMVSDQRFSRRSRIALRVLAGCTMVLSLTVGVFDYYLDEDAEVTQEVAKAKSVMELTLSAGKAAMCDELDCWEDKISDVGELVAMQTSDPAEAEKVIREFLSDAEIGKEHKSGLAKRIAEAWALAARAAEEERLAAAEEALLSEAEATEDVTDDMTDDAVHIDLFEDEPGSWSPEANSPLSWLKGVIEELGLGFGWAACYFTLFTAWWHGQTPGKKLLRIRVLQLDNTSLSLWDAFGRYGGYGAGLATGLLGFFQIYWDPNRQAIQDKISSTVVIYGKQAKS</sequence>
<gene>
    <name evidence="8" type="ORF">ACFSJ3_03135</name>
</gene>
<dbReference type="Proteomes" id="UP001597380">
    <property type="component" value="Unassembled WGS sequence"/>
</dbReference>
<feature type="transmembrane region" description="Helical" evidence="6">
    <location>
        <begin position="262"/>
        <end position="281"/>
    </location>
</feature>
<evidence type="ECO:0000313" key="9">
    <source>
        <dbReference type="Proteomes" id="UP001597380"/>
    </source>
</evidence>
<feature type="transmembrane region" description="Helical" evidence="6">
    <location>
        <begin position="311"/>
        <end position="330"/>
    </location>
</feature>
<comment type="caution">
    <text evidence="8">The sequence shown here is derived from an EMBL/GenBank/DDBJ whole genome shotgun (WGS) entry which is preliminary data.</text>
</comment>
<evidence type="ECO:0000313" key="8">
    <source>
        <dbReference type="EMBL" id="MFD2094962.1"/>
    </source>
</evidence>
<evidence type="ECO:0000256" key="5">
    <source>
        <dbReference type="ARBA" id="ARBA00023136"/>
    </source>
</evidence>
<keyword evidence="5 6" id="KW-0472">Membrane</keyword>
<accession>A0ABW4XIQ7</accession>
<dbReference type="EMBL" id="JBHUHT010000007">
    <property type="protein sequence ID" value="MFD2094962.1"/>
    <property type="molecule type" value="Genomic_DNA"/>
</dbReference>
<keyword evidence="3 6" id="KW-0812">Transmembrane</keyword>
<evidence type="ECO:0000256" key="3">
    <source>
        <dbReference type="ARBA" id="ARBA00022692"/>
    </source>
</evidence>
<dbReference type="Pfam" id="PF06271">
    <property type="entry name" value="RDD"/>
    <property type="match status" value="1"/>
</dbReference>
<name>A0ABW4XIQ7_9GAMM</name>
<evidence type="ECO:0000256" key="6">
    <source>
        <dbReference type="SAM" id="Phobius"/>
    </source>
</evidence>
<organism evidence="8 9">
    <name type="scientific">Corallincola platygyrae</name>
    <dbReference type="NCBI Taxonomy" id="1193278"/>
    <lineage>
        <taxon>Bacteria</taxon>
        <taxon>Pseudomonadati</taxon>
        <taxon>Pseudomonadota</taxon>
        <taxon>Gammaproteobacteria</taxon>
        <taxon>Alteromonadales</taxon>
        <taxon>Psychromonadaceae</taxon>
        <taxon>Corallincola</taxon>
    </lineage>
</organism>
<dbReference type="PANTHER" id="PTHR36115:SF6">
    <property type="entry name" value="PROLINE-RICH ANTIGEN HOMOLOG"/>
    <property type="match status" value="1"/>
</dbReference>
<keyword evidence="2" id="KW-1003">Cell membrane</keyword>
<comment type="subcellular location">
    <subcellularLocation>
        <location evidence="1">Cell membrane</location>
        <topology evidence="1">Multi-pass membrane protein</topology>
    </subcellularLocation>
</comment>
<proteinExistence type="predicted"/>
<reference evidence="9" key="1">
    <citation type="journal article" date="2019" name="Int. J. Syst. Evol. Microbiol.">
        <title>The Global Catalogue of Microorganisms (GCM) 10K type strain sequencing project: providing services to taxonomists for standard genome sequencing and annotation.</title>
        <authorList>
            <consortium name="The Broad Institute Genomics Platform"/>
            <consortium name="The Broad Institute Genome Sequencing Center for Infectious Disease"/>
            <person name="Wu L."/>
            <person name="Ma J."/>
        </authorList>
    </citation>
    <scope>NUCLEOTIDE SEQUENCE [LARGE SCALE GENOMIC DNA]</scope>
    <source>
        <strain evidence="9">CGMCC 1.10992</strain>
    </source>
</reference>